<dbReference type="SUPFAM" id="SSF52058">
    <property type="entry name" value="L domain-like"/>
    <property type="match status" value="1"/>
</dbReference>
<keyword evidence="4" id="KW-0645">Protease</keyword>
<dbReference type="GO" id="GO:0016485">
    <property type="term" value="P:protein processing"/>
    <property type="evidence" value="ECO:0007669"/>
    <property type="project" value="TreeGrafter"/>
</dbReference>
<comment type="cofactor">
    <cofactor evidence="1">
        <name>Zn(2+)</name>
        <dbReference type="ChEBI" id="CHEBI:29105"/>
    </cofactor>
</comment>
<proteinExistence type="inferred from homology"/>
<evidence type="ECO:0000256" key="5">
    <source>
        <dbReference type="ARBA" id="ARBA00022723"/>
    </source>
</evidence>
<dbReference type="GO" id="GO:0046872">
    <property type="term" value="F:metal ion binding"/>
    <property type="evidence" value="ECO:0007669"/>
    <property type="project" value="UniProtKB-KW"/>
</dbReference>
<evidence type="ECO:0000256" key="9">
    <source>
        <dbReference type="ARBA" id="ARBA00023049"/>
    </source>
</evidence>
<keyword evidence="3" id="KW-0433">Leucine-rich repeat</keyword>
<keyword evidence="9" id="KW-0482">Metalloprotease</keyword>
<keyword evidence="14" id="KW-1185">Reference proteome</keyword>
<gene>
    <name evidence="13" type="ORF">OSB1V03_LOCUS6413</name>
</gene>
<dbReference type="Gene3D" id="3.80.10.10">
    <property type="entry name" value="Ribonuclease Inhibitor"/>
    <property type="match status" value="1"/>
</dbReference>
<dbReference type="Pfam" id="PF05649">
    <property type="entry name" value="Peptidase_M13_N"/>
    <property type="match status" value="1"/>
</dbReference>
<feature type="signal peptide" evidence="10">
    <location>
        <begin position="1"/>
        <end position="23"/>
    </location>
</feature>
<name>A0A7R9PZF0_9ACAR</name>
<evidence type="ECO:0000256" key="1">
    <source>
        <dbReference type="ARBA" id="ARBA00001947"/>
    </source>
</evidence>
<evidence type="ECO:0000256" key="2">
    <source>
        <dbReference type="ARBA" id="ARBA00007357"/>
    </source>
</evidence>
<dbReference type="SMART" id="SM00369">
    <property type="entry name" value="LRR_TYP"/>
    <property type="match status" value="2"/>
</dbReference>
<feature type="chain" id="PRO_5036211672" evidence="10">
    <location>
        <begin position="24"/>
        <end position="936"/>
    </location>
</feature>
<dbReference type="CDD" id="cd08662">
    <property type="entry name" value="M13"/>
    <property type="match status" value="1"/>
</dbReference>
<dbReference type="PANTHER" id="PTHR11733:SF208">
    <property type="entry name" value="PEPTIDASE M13 C-TERMINAL DOMAIN-CONTAINING PROTEIN"/>
    <property type="match status" value="1"/>
</dbReference>
<feature type="domain" description="Peptidase M13 C-terminal" evidence="11">
    <location>
        <begin position="756"/>
        <end position="934"/>
    </location>
</feature>
<protein>
    <submittedName>
        <fullName evidence="13">Uncharacterized protein</fullName>
    </submittedName>
</protein>
<dbReference type="InterPro" id="IPR003591">
    <property type="entry name" value="Leu-rich_rpt_typical-subtyp"/>
</dbReference>
<dbReference type="OrthoDB" id="6513663at2759"/>
<evidence type="ECO:0000259" key="12">
    <source>
        <dbReference type="Pfam" id="PF05649"/>
    </source>
</evidence>
<evidence type="ECO:0000256" key="10">
    <source>
        <dbReference type="SAM" id="SignalP"/>
    </source>
</evidence>
<dbReference type="InterPro" id="IPR018497">
    <property type="entry name" value="Peptidase_M13_C"/>
</dbReference>
<dbReference type="Pfam" id="PF01431">
    <property type="entry name" value="Peptidase_M13"/>
    <property type="match status" value="1"/>
</dbReference>
<evidence type="ECO:0000259" key="11">
    <source>
        <dbReference type="Pfam" id="PF01431"/>
    </source>
</evidence>
<dbReference type="GO" id="GO:0004222">
    <property type="term" value="F:metalloendopeptidase activity"/>
    <property type="evidence" value="ECO:0007669"/>
    <property type="project" value="InterPro"/>
</dbReference>
<keyword evidence="5" id="KW-0479">Metal-binding</keyword>
<sequence>MYLKIISFYSVVILVLLLCEINGTENGALCPPQSLMIPCICNSTTREISCKGSDIAIDSVFERIARFLPESDRDFEALYLNARSVSRLEANQFKGIRFRQILLGGTKLTHIHRDAFRGTHLHVKELFAFATNLSISDDHNYNLFESISLLKNLQRLVISGSNIHTIPERAFKPRDERSIQTELTDIELGLGVSASITSVGSHAFASLPSLRTLSLSNQAITYISRKAFSFDEPSNKTLAIDLTGNHLNGNSFDSQAFIDANRPIKIYFGLSSGCNRNLTFLNQTVFEPFLNDNQLNTIDMGRGCGGHVLCDCRMRWIVAGNYEQQIKNLKCGDGGQPLIDSIARLDAQKCGSGVPGMAGVGQNPMFTGSSLKPRVVGNKSRSLTADEDEDNELETDYDYSELSRADMCLTDECYEISTEMNKYLNKTLNPCDNFYDYACGRWEDSHLLEYLVQLLSNGGKEYDNFISHSSFVLSQTILSDMNRKSLVKDIASYAKYIHDVSVLFGAPASVHPSDNKTITSAIEIIKFESEIAKISEKSMGKEFQLERQFKTLDCFIPEVNWTDIFANVLQNHNMSANALNDMNVIVDMHYMIRLSKLLRKTSPTVIANYLGWRVAETMGFLVGGPQFLDHQRTFHDIQSNERTKTLWKQCLKPLKTHLPYLLTREYAKKYLTQPERHRVYEIVKSVKQSFIELMEEKQWLDNKSEFINKVSTIRENVGYPDWLFDDNQFLAFHQNLQYLLVYFIRLFMTAKDRRIYINFGSIGSFVGHEISHASMPRYNADERLLYPWNDSNINVFLSKAKCFVDQYSAYFDQSSDMNLDGMKTFEEDIGDIAGLKASFNAFNNIIKQNLNKIYNDIKLLPNFSQYTPQQLFFLSYAQKWCRYIIPSQVRHKILRGVHSPEKYRVNGALSNFGHFSKAFDCPLGSNMNPEVKCEMW</sequence>
<keyword evidence="6" id="KW-0677">Repeat</keyword>
<dbReference type="InterPro" id="IPR000718">
    <property type="entry name" value="Peptidase_M13"/>
</dbReference>
<comment type="similarity">
    <text evidence="2">Belongs to the peptidase M13 family.</text>
</comment>
<keyword evidence="10" id="KW-0732">Signal</keyword>
<dbReference type="PROSITE" id="PS51885">
    <property type="entry name" value="NEPRILYSIN"/>
    <property type="match status" value="1"/>
</dbReference>
<dbReference type="InterPro" id="IPR024079">
    <property type="entry name" value="MetalloPept_cat_dom_sf"/>
</dbReference>
<dbReference type="Proteomes" id="UP000759131">
    <property type="component" value="Unassembled WGS sequence"/>
</dbReference>
<dbReference type="SUPFAM" id="SSF55486">
    <property type="entry name" value="Metalloproteases ('zincins'), catalytic domain"/>
    <property type="match status" value="1"/>
</dbReference>
<dbReference type="InterPro" id="IPR008753">
    <property type="entry name" value="Peptidase_M13_N"/>
</dbReference>
<evidence type="ECO:0000256" key="8">
    <source>
        <dbReference type="ARBA" id="ARBA00022833"/>
    </source>
</evidence>
<evidence type="ECO:0000256" key="6">
    <source>
        <dbReference type="ARBA" id="ARBA00022737"/>
    </source>
</evidence>
<evidence type="ECO:0000256" key="3">
    <source>
        <dbReference type="ARBA" id="ARBA00022614"/>
    </source>
</evidence>
<accession>A0A7R9PZF0</accession>
<evidence type="ECO:0000313" key="13">
    <source>
        <dbReference type="EMBL" id="CAD7625980.1"/>
    </source>
</evidence>
<dbReference type="EMBL" id="CAJPIZ010003485">
    <property type="protein sequence ID" value="CAG2106410.1"/>
    <property type="molecule type" value="Genomic_DNA"/>
</dbReference>
<keyword evidence="7" id="KW-0378">Hydrolase</keyword>
<dbReference type="Gene3D" id="3.40.390.10">
    <property type="entry name" value="Collagenase (Catalytic Domain)"/>
    <property type="match status" value="2"/>
</dbReference>
<reference evidence="13" key="1">
    <citation type="submission" date="2020-11" db="EMBL/GenBank/DDBJ databases">
        <authorList>
            <person name="Tran Van P."/>
        </authorList>
    </citation>
    <scope>NUCLEOTIDE SEQUENCE</scope>
</reference>
<keyword evidence="8" id="KW-0862">Zinc</keyword>
<feature type="domain" description="Peptidase M13 N-terminal" evidence="12">
    <location>
        <begin position="486"/>
        <end position="720"/>
    </location>
</feature>
<dbReference type="AlphaFoldDB" id="A0A7R9PZF0"/>
<evidence type="ECO:0000256" key="4">
    <source>
        <dbReference type="ARBA" id="ARBA00022670"/>
    </source>
</evidence>
<evidence type="ECO:0000256" key="7">
    <source>
        <dbReference type="ARBA" id="ARBA00022801"/>
    </source>
</evidence>
<dbReference type="EMBL" id="OC858060">
    <property type="protein sequence ID" value="CAD7625980.1"/>
    <property type="molecule type" value="Genomic_DNA"/>
</dbReference>
<dbReference type="PANTHER" id="PTHR11733">
    <property type="entry name" value="ZINC METALLOPROTEASE FAMILY M13 NEPRILYSIN-RELATED"/>
    <property type="match status" value="1"/>
</dbReference>
<evidence type="ECO:0000313" key="14">
    <source>
        <dbReference type="Proteomes" id="UP000759131"/>
    </source>
</evidence>
<organism evidence="13">
    <name type="scientific">Medioppia subpectinata</name>
    <dbReference type="NCBI Taxonomy" id="1979941"/>
    <lineage>
        <taxon>Eukaryota</taxon>
        <taxon>Metazoa</taxon>
        <taxon>Ecdysozoa</taxon>
        <taxon>Arthropoda</taxon>
        <taxon>Chelicerata</taxon>
        <taxon>Arachnida</taxon>
        <taxon>Acari</taxon>
        <taxon>Acariformes</taxon>
        <taxon>Sarcoptiformes</taxon>
        <taxon>Oribatida</taxon>
        <taxon>Brachypylina</taxon>
        <taxon>Oppioidea</taxon>
        <taxon>Oppiidae</taxon>
        <taxon>Medioppia</taxon>
    </lineage>
</organism>
<dbReference type="InterPro" id="IPR032675">
    <property type="entry name" value="LRR_dom_sf"/>
</dbReference>
<dbReference type="GO" id="GO:0005886">
    <property type="term" value="C:plasma membrane"/>
    <property type="evidence" value="ECO:0007669"/>
    <property type="project" value="TreeGrafter"/>
</dbReference>